<dbReference type="PROSITE" id="PS51257">
    <property type="entry name" value="PROKAR_LIPOPROTEIN"/>
    <property type="match status" value="1"/>
</dbReference>
<dbReference type="RefSeq" id="WP_169547119.1">
    <property type="nucleotide sequence ID" value="NZ_CP031775.2"/>
</dbReference>
<protein>
    <submittedName>
        <fullName evidence="2">Uncharacterized protein</fullName>
    </submittedName>
</protein>
<name>A0A5B8QTQ0_9GAMM</name>
<gene>
    <name evidence="2" type="ORF">D0436_05845</name>
</gene>
<dbReference type="Proteomes" id="UP000321124">
    <property type="component" value="Chromosome"/>
</dbReference>
<keyword evidence="1" id="KW-0812">Transmembrane</keyword>
<keyword evidence="1" id="KW-1133">Transmembrane helix</keyword>
<dbReference type="KEGG" id="sdeo:D0436_05845"/>
<evidence type="ECO:0000256" key="1">
    <source>
        <dbReference type="SAM" id="Phobius"/>
    </source>
</evidence>
<dbReference type="EMBL" id="CP031775">
    <property type="protein sequence ID" value="QDZ90040.1"/>
    <property type="molecule type" value="Genomic_DNA"/>
</dbReference>
<organism evidence="2 3">
    <name type="scientific">Shewanella decolorationis</name>
    <dbReference type="NCBI Taxonomy" id="256839"/>
    <lineage>
        <taxon>Bacteria</taxon>
        <taxon>Pseudomonadati</taxon>
        <taxon>Pseudomonadota</taxon>
        <taxon>Gammaproteobacteria</taxon>
        <taxon>Alteromonadales</taxon>
        <taxon>Shewanellaceae</taxon>
        <taxon>Shewanella</taxon>
    </lineage>
</organism>
<evidence type="ECO:0000313" key="3">
    <source>
        <dbReference type="Proteomes" id="UP000321124"/>
    </source>
</evidence>
<feature type="transmembrane region" description="Helical" evidence="1">
    <location>
        <begin position="86"/>
        <end position="104"/>
    </location>
</feature>
<evidence type="ECO:0000313" key="2">
    <source>
        <dbReference type="EMBL" id="QDZ90040.1"/>
    </source>
</evidence>
<accession>A0A5B8QTQ0</accession>
<keyword evidence="1" id="KW-0472">Membrane</keyword>
<dbReference type="AlphaFoldDB" id="A0A5B8QTQ0"/>
<proteinExistence type="predicted"/>
<reference evidence="2 3" key="1">
    <citation type="journal article" date="2019" name="Ecotoxicol. Environ. Saf.">
        <title>Microbial characterization of heavy metal resistant bacterial strains isolated from an electroplating wastewater treatment plant.</title>
        <authorList>
            <person name="Cai X."/>
            <person name="Zheng X."/>
            <person name="Zhang D."/>
            <person name="Iqbal W."/>
            <person name="Liu C."/>
            <person name="Yang B."/>
            <person name="Zhao X."/>
            <person name="Lu X."/>
            <person name="Mao Y."/>
        </authorList>
    </citation>
    <scope>NUCLEOTIDE SEQUENCE [LARGE SCALE GENOMIC DNA]</scope>
    <source>
        <strain evidence="2 3">Ni1-3</strain>
    </source>
</reference>
<sequence length="105" mass="11271">MKKLIATTLICFAVSGCSSLNEAKLDTKSPSNYIGENVKVTTISDKTFEFKVEGATELAMYGEGKTINIADIKKIEVEEFSPLKSFSLAGGLYMLGAIVLTIAVL</sequence>